<keyword evidence="2" id="KW-1185">Reference proteome</keyword>
<dbReference type="Proteomes" id="UP001165121">
    <property type="component" value="Unassembled WGS sequence"/>
</dbReference>
<dbReference type="EMBL" id="BSXT01000940">
    <property type="protein sequence ID" value="GMF36378.1"/>
    <property type="molecule type" value="Genomic_DNA"/>
</dbReference>
<dbReference type="OrthoDB" id="127082at2759"/>
<evidence type="ECO:0000313" key="2">
    <source>
        <dbReference type="Proteomes" id="UP001165121"/>
    </source>
</evidence>
<proteinExistence type="predicted"/>
<accession>A0A9W6XDC1</accession>
<gene>
    <name evidence="1" type="ORF">Pfra01_000988900</name>
</gene>
<evidence type="ECO:0000313" key="1">
    <source>
        <dbReference type="EMBL" id="GMF36378.1"/>
    </source>
</evidence>
<organism evidence="1 2">
    <name type="scientific">Phytophthora fragariaefolia</name>
    <dbReference type="NCBI Taxonomy" id="1490495"/>
    <lineage>
        <taxon>Eukaryota</taxon>
        <taxon>Sar</taxon>
        <taxon>Stramenopiles</taxon>
        <taxon>Oomycota</taxon>
        <taxon>Peronosporomycetes</taxon>
        <taxon>Peronosporales</taxon>
        <taxon>Peronosporaceae</taxon>
        <taxon>Phytophthora</taxon>
    </lineage>
</organism>
<name>A0A9W6XDC1_9STRA</name>
<dbReference type="AlphaFoldDB" id="A0A9W6XDC1"/>
<reference evidence="1" key="1">
    <citation type="submission" date="2023-04" db="EMBL/GenBank/DDBJ databases">
        <title>Phytophthora fragariaefolia NBRC 109709.</title>
        <authorList>
            <person name="Ichikawa N."/>
            <person name="Sato H."/>
            <person name="Tonouchi N."/>
        </authorList>
    </citation>
    <scope>NUCLEOTIDE SEQUENCE</scope>
    <source>
        <strain evidence="1">NBRC 109709</strain>
    </source>
</reference>
<comment type="caution">
    <text evidence="1">The sequence shown here is derived from an EMBL/GenBank/DDBJ whole genome shotgun (WGS) entry which is preliminary data.</text>
</comment>
<sequence>MIAVPERHRLLRMRNAASNFKKTSSEISLEKRSKALENSTNALEEKMNTLIAILQPWMSSTPEPSRDRSDCSEQVPILPPPNDWKDLCRMYWKADPSRHLFKPVCEWNYLDKNNIGVRPSRLSVAKLIAQEVLAFATRMGVADPKEGSDATLTAYSAYYITHWLKDSAKPNIYVLAIDTLARYIRPIQEISIYMAETHWEQCMLHRNGMMFVGASKTSCYVFALVPHAAPSDLPGGKTYSHDEAILYWDNLEEKIDSSVEPPTKRVRGRPNVSKYTNDIITSERLTSAPVSLPPSLTAGLSSHSMRRGSAAYANASTQLKIQRISTRGA</sequence>
<protein>
    <submittedName>
        <fullName evidence="1">Unnamed protein product</fullName>
    </submittedName>
</protein>